<proteinExistence type="predicted"/>
<dbReference type="PANTHER" id="PTHR43353:SF3">
    <property type="entry name" value="ALDEHYDE DEHYDROGENASE-RELATED"/>
    <property type="match status" value="1"/>
</dbReference>
<dbReference type="EMBL" id="JDYK01000016">
    <property type="protein sequence ID" value="EWS80358.1"/>
    <property type="molecule type" value="Genomic_DNA"/>
</dbReference>
<dbReference type="Gene3D" id="3.40.605.10">
    <property type="entry name" value="Aldehyde Dehydrogenase, Chain A, domain 1"/>
    <property type="match status" value="1"/>
</dbReference>
<accession>Z9JQP5</accession>
<reference evidence="3 4" key="1">
    <citation type="submission" date="2014-02" db="EMBL/GenBank/DDBJ databases">
        <title>Genome sequence of Brachybacterium phenoliresistens strain W13A50.</title>
        <authorList>
            <person name="Wang X."/>
        </authorList>
    </citation>
    <scope>NUCLEOTIDE SEQUENCE [LARGE SCALE GENOMIC DNA]</scope>
    <source>
        <strain evidence="3 4">W13A50</strain>
    </source>
</reference>
<evidence type="ECO:0000256" key="1">
    <source>
        <dbReference type="ARBA" id="ARBA00023002"/>
    </source>
</evidence>
<name>Z9JQP5_9MICO</name>
<dbReference type="Pfam" id="PF00171">
    <property type="entry name" value="Aldedh"/>
    <property type="match status" value="1"/>
</dbReference>
<gene>
    <name evidence="3" type="ORF">BF93_04035</name>
</gene>
<keyword evidence="1" id="KW-0560">Oxidoreductase</keyword>
<feature type="domain" description="Aldehyde dehydrogenase" evidence="2">
    <location>
        <begin position="9"/>
        <end position="429"/>
    </location>
</feature>
<keyword evidence="4" id="KW-1185">Reference proteome</keyword>
<dbReference type="InterPro" id="IPR016161">
    <property type="entry name" value="Ald_DH/histidinol_DH"/>
</dbReference>
<sequence length="494" mass="51680">MTRDIPARHPDVETAVAAAADAADAFAALTPARRAAVLEHLADALAAQEETLVPIARAESHLPEPRLRGELLRTCFQLRLFADVLREGAHLEARIDHADPDWPMGAPRPDLRRVLEPIGPVAVFSASNFPFAFSVAGGDTASALAAGDPVVVKAHPGHPELSDAVAGILREALVAQGLPAGVLGVVHGFEAGPALVTHPQIRAAGFTGSIPGGRALFDLACSRPEPIPFYGELGSNNPVVLTPGADAARAEELAAGFLGSFTLGAGQFCTKPGTLLVPAGARILEHLQQAELPAAQDMLGERIAEGFAETLAALRETEGVEVLRAGEDGRPAAPAPTLLRTTGRRLLEQPEALEAECFGPAALVVEYEDTAQLREIARSFTGQLTATLHAEEDEDVAELLAILSRRAGRVLWGGWPTGVSVTHAQQHGGPYPASTAPGSTSVGTAAISRFLRPVAYQDLPDVLLPPALQEANPLGIPRLVDGERVPGATPLTHR</sequence>
<dbReference type="InterPro" id="IPR016163">
    <property type="entry name" value="Ald_DH_C"/>
</dbReference>
<dbReference type="InterPro" id="IPR050740">
    <property type="entry name" value="Aldehyde_DH_Superfamily"/>
</dbReference>
<evidence type="ECO:0000313" key="4">
    <source>
        <dbReference type="Proteomes" id="UP000023067"/>
    </source>
</evidence>
<dbReference type="PANTHER" id="PTHR43353">
    <property type="entry name" value="SUCCINATE-SEMIALDEHYDE DEHYDROGENASE, MITOCHONDRIAL"/>
    <property type="match status" value="1"/>
</dbReference>
<evidence type="ECO:0000259" key="2">
    <source>
        <dbReference type="Pfam" id="PF00171"/>
    </source>
</evidence>
<dbReference type="InterPro" id="IPR016162">
    <property type="entry name" value="Ald_DH_N"/>
</dbReference>
<dbReference type="eggNOG" id="COG1012">
    <property type="taxonomic scope" value="Bacteria"/>
</dbReference>
<evidence type="ECO:0000313" key="3">
    <source>
        <dbReference type="EMBL" id="EWS80358.1"/>
    </source>
</evidence>
<comment type="caution">
    <text evidence="3">The sequence shown here is derived from an EMBL/GenBank/DDBJ whole genome shotgun (WGS) entry which is preliminary data.</text>
</comment>
<dbReference type="Gene3D" id="3.40.309.10">
    <property type="entry name" value="Aldehyde Dehydrogenase, Chain A, domain 2"/>
    <property type="match status" value="1"/>
</dbReference>
<dbReference type="SUPFAM" id="SSF53720">
    <property type="entry name" value="ALDH-like"/>
    <property type="match status" value="1"/>
</dbReference>
<dbReference type="PATRIC" id="fig|396014.3.peg.2840"/>
<dbReference type="GO" id="GO:0016620">
    <property type="term" value="F:oxidoreductase activity, acting on the aldehyde or oxo group of donors, NAD or NADP as acceptor"/>
    <property type="evidence" value="ECO:0007669"/>
    <property type="project" value="InterPro"/>
</dbReference>
<protein>
    <submittedName>
        <fullName evidence="3">Aldehyde dehydrogenase</fullName>
    </submittedName>
</protein>
<dbReference type="Proteomes" id="UP000023067">
    <property type="component" value="Unassembled WGS sequence"/>
</dbReference>
<dbReference type="OrthoDB" id="9770537at2"/>
<dbReference type="RefSeq" id="WP_038373505.1">
    <property type="nucleotide sequence ID" value="NZ_BAAAOW010000006.1"/>
</dbReference>
<dbReference type="InterPro" id="IPR015590">
    <property type="entry name" value="Aldehyde_DH_dom"/>
</dbReference>
<dbReference type="InterPro" id="IPR044151">
    <property type="entry name" value="ALDH_KGSADH"/>
</dbReference>
<organism evidence="3 4">
    <name type="scientific">Brachybacterium phenoliresistens</name>
    <dbReference type="NCBI Taxonomy" id="396014"/>
    <lineage>
        <taxon>Bacteria</taxon>
        <taxon>Bacillati</taxon>
        <taxon>Actinomycetota</taxon>
        <taxon>Actinomycetes</taxon>
        <taxon>Micrococcales</taxon>
        <taxon>Dermabacteraceae</taxon>
        <taxon>Brachybacterium</taxon>
    </lineage>
</organism>
<dbReference type="STRING" id="396014.BF93_04035"/>
<dbReference type="HOGENOM" id="CLU_027555_0_0_11"/>
<dbReference type="AlphaFoldDB" id="Z9JQP5"/>
<dbReference type="CDD" id="cd07129">
    <property type="entry name" value="ALDH_KGSADH"/>
    <property type="match status" value="1"/>
</dbReference>